<reference evidence="4 5" key="1">
    <citation type="submission" date="2018-12" db="EMBL/GenBank/DDBJ databases">
        <title>Venturia inaequalis Genome Resource.</title>
        <authorList>
            <person name="Lichtner F.J."/>
        </authorList>
    </citation>
    <scope>NUCLEOTIDE SEQUENCE [LARGE SCALE GENOMIC DNA]</scope>
    <source>
        <strain evidence="4 5">120213</strain>
        <strain evidence="3">Bline_iso_100314</strain>
    </source>
</reference>
<comment type="caution">
    <text evidence="4">The sequence shown here is derived from an EMBL/GenBank/DDBJ whole genome shotgun (WGS) entry which is preliminary data.</text>
</comment>
<evidence type="ECO:0000313" key="5">
    <source>
        <dbReference type="Proteomes" id="UP000447873"/>
    </source>
</evidence>
<dbReference type="InterPro" id="IPR050055">
    <property type="entry name" value="EF-Tu_GTPase"/>
</dbReference>
<name>A0A8H3UX86_VENIN</name>
<evidence type="ECO:0000259" key="2">
    <source>
        <dbReference type="Pfam" id="PF00009"/>
    </source>
</evidence>
<dbReference type="InterPro" id="IPR000795">
    <property type="entry name" value="T_Tr_GTP-bd_dom"/>
</dbReference>
<dbReference type="EMBL" id="WNWS01000139">
    <property type="protein sequence ID" value="KAE9978226.1"/>
    <property type="molecule type" value="Genomic_DNA"/>
</dbReference>
<dbReference type="SUPFAM" id="SSF52540">
    <property type="entry name" value="P-loop containing nucleoside triphosphate hydrolases"/>
    <property type="match status" value="1"/>
</dbReference>
<dbReference type="EMBL" id="WNWQ01000179">
    <property type="protein sequence ID" value="KAE9975394.1"/>
    <property type="molecule type" value="Genomic_DNA"/>
</dbReference>
<dbReference type="AlphaFoldDB" id="A0A8H3UX86"/>
<feature type="region of interest" description="Disordered" evidence="1">
    <location>
        <begin position="1"/>
        <end position="40"/>
    </location>
</feature>
<sequence>MASIFTFQSDPIRVSSPWSTPRTTTPRPVETDTPPSGGLSSLCDTNGNLEIDRLEAEPQEGPIEYKLHLLLRPRRSFVAVSTGLRISGSYRSIPPPSKPRSVSETAIPESPSLLAVQNQPRQHRLEQLTTQLLWRLQQSCPHHSASYHKQATPSFPDATKLGALVEVGPPMSGLEESRGALYEIGVADDGTFVGLAKDEMDESISTLSAMAASLGCVVEVLRMVTVGDCEWKESIPGEDFDASRKDKLWVAEVYVKPNTGVDRPHEDSEELFKSNKFGQKQGDNAKHGDAIAGVSAQLKISLTGTTASGKSSLLGSLTTATLDNGRGKSRLNLLRHRHEIASGMTSSVTQELLGYSDTAHSVGGDESVNVVNYASGNVSSWVDIHASCQSGRLVLLSDSAGHPRYRRTTVRGLVGWAPDWTLLCIPADNTEDTSGMTGSTPPPEEVLGVGSADVDLSQAHLDLCLKLNLPLVVVITKLDLASKAGLRSCLAQILSTLKAAGRKPIILQNMPNASGILTGIAPIVLASCKKALSNLNQNSLEIVPIILTSAVNGTGVSTLHALLYQLPIPLLPSEKRNKYAHQPGTLFHIEDTYNAKSSADASDAQPVVSGHVRFGQLSIGDELLVGPYATDLEDKDGDVLYVHRPQIPTSRSFPGALGVAKGLPLATFGQEWRKVKITSLRNLRLPVQTLYTGQVGTVGVQSLASPVSTPALVRLRKGMVLASGSPTAKKGFVAEFARSDVDGLSIGMGVVVYVASVRASAKVLAGTVPDDDCESLHEAEGGAEEEEDDDGFGFSLDDVTSTQHKSNVRDNPRLLVTFQFITSREYVEDGSQVLIIPGGGPGLYGHERGEKGVAGLSGFVGKSNPARPTTTRRNRAALRDYYNLKPSAVAEDGPGSAASPSNDLPSHDRNIMDEVDREGFEAGAYVRAILEREGLEGVLKVENGLVGEVRGLDGERKALVYDNYSKLIRATETIRKMRTNMDPLTPTTSTLAPAISHIAETATTLSRELEQNLPAPKGPEVEKKRKQQETVRWVLDAPRRLQQLIAEERVEDAMNDWDTVRGLLDKWKGIQGTEAVQQACLKLLREVDD</sequence>
<feature type="region of interest" description="Disordered" evidence="1">
    <location>
        <begin position="887"/>
        <end position="908"/>
    </location>
</feature>
<dbReference type="PANTHER" id="PTHR43721:SF30">
    <property type="entry name" value="TR-TYPE G DOMAIN-CONTAINING PROTEIN"/>
    <property type="match status" value="1"/>
</dbReference>
<dbReference type="PANTHER" id="PTHR43721">
    <property type="entry name" value="ELONGATION FACTOR TU-RELATED"/>
    <property type="match status" value="1"/>
</dbReference>
<dbReference type="Pfam" id="PF00009">
    <property type="entry name" value="GTP_EFTU"/>
    <property type="match status" value="1"/>
</dbReference>
<protein>
    <recommendedName>
        <fullName evidence="2">Tr-type G domain-containing protein</fullName>
    </recommendedName>
</protein>
<organism evidence="4 5">
    <name type="scientific">Venturia inaequalis</name>
    <name type="common">Apple scab fungus</name>
    <dbReference type="NCBI Taxonomy" id="5025"/>
    <lineage>
        <taxon>Eukaryota</taxon>
        <taxon>Fungi</taxon>
        <taxon>Dikarya</taxon>
        <taxon>Ascomycota</taxon>
        <taxon>Pezizomycotina</taxon>
        <taxon>Dothideomycetes</taxon>
        <taxon>Pleosporomycetidae</taxon>
        <taxon>Venturiales</taxon>
        <taxon>Venturiaceae</taxon>
        <taxon>Venturia</taxon>
    </lineage>
</organism>
<dbReference type="Proteomes" id="UP000447873">
    <property type="component" value="Unassembled WGS sequence"/>
</dbReference>
<feature type="compositionally biased region" description="Low complexity" evidence="1">
    <location>
        <begin position="13"/>
        <end position="35"/>
    </location>
</feature>
<feature type="compositionally biased region" description="Acidic residues" evidence="1">
    <location>
        <begin position="781"/>
        <end position="791"/>
    </location>
</feature>
<feature type="domain" description="Tr-type G" evidence="2">
    <location>
        <begin position="299"/>
        <end position="565"/>
    </location>
</feature>
<dbReference type="Proteomes" id="UP000433883">
    <property type="component" value="Unassembled WGS sequence"/>
</dbReference>
<evidence type="ECO:0000256" key="1">
    <source>
        <dbReference type="SAM" id="MobiDB-lite"/>
    </source>
</evidence>
<evidence type="ECO:0000313" key="3">
    <source>
        <dbReference type="EMBL" id="KAE9975394.1"/>
    </source>
</evidence>
<dbReference type="GO" id="GO:0003746">
    <property type="term" value="F:translation elongation factor activity"/>
    <property type="evidence" value="ECO:0007669"/>
    <property type="project" value="TreeGrafter"/>
</dbReference>
<accession>A0A8H3UX86</accession>
<dbReference type="GO" id="GO:0005525">
    <property type="term" value="F:GTP binding"/>
    <property type="evidence" value="ECO:0007669"/>
    <property type="project" value="InterPro"/>
</dbReference>
<gene>
    <name evidence="3" type="ORF">BLS_002623</name>
    <name evidence="4" type="ORF">EG328_001552</name>
</gene>
<dbReference type="GO" id="GO:0003924">
    <property type="term" value="F:GTPase activity"/>
    <property type="evidence" value="ECO:0007669"/>
    <property type="project" value="InterPro"/>
</dbReference>
<dbReference type="Pfam" id="PF08700">
    <property type="entry name" value="VPS51_Exo84_N"/>
    <property type="match status" value="1"/>
</dbReference>
<feature type="region of interest" description="Disordered" evidence="1">
    <location>
        <begin position="771"/>
        <end position="807"/>
    </location>
</feature>
<proteinExistence type="predicted"/>
<dbReference type="Gene3D" id="3.40.50.300">
    <property type="entry name" value="P-loop containing nucleotide triphosphate hydrolases"/>
    <property type="match status" value="1"/>
</dbReference>
<evidence type="ECO:0000313" key="4">
    <source>
        <dbReference type="EMBL" id="KAE9978226.1"/>
    </source>
</evidence>
<dbReference type="InterPro" id="IPR027417">
    <property type="entry name" value="P-loop_NTPase"/>
</dbReference>